<name>A0A6G9XPB9_NOCBR</name>
<dbReference type="PROSITE" id="PS51857">
    <property type="entry name" value="CSD_2"/>
    <property type="match status" value="1"/>
</dbReference>
<feature type="region of interest" description="Disordered" evidence="1">
    <location>
        <begin position="65"/>
        <end position="150"/>
    </location>
</feature>
<accession>A0A6G9XPB9</accession>
<dbReference type="CDD" id="cd04458">
    <property type="entry name" value="CSP_CDS"/>
    <property type="match status" value="1"/>
</dbReference>
<dbReference type="PANTHER" id="PTHR46565">
    <property type="entry name" value="COLD SHOCK DOMAIN PROTEIN 2"/>
    <property type="match status" value="1"/>
</dbReference>
<gene>
    <name evidence="3" type="ORF">F5X71_10535</name>
</gene>
<dbReference type="InterPro" id="IPR002059">
    <property type="entry name" value="CSP_DNA-bd"/>
</dbReference>
<dbReference type="Pfam" id="PF00313">
    <property type="entry name" value="CSD"/>
    <property type="match status" value="1"/>
</dbReference>
<feature type="domain" description="CSD" evidence="2">
    <location>
        <begin position="18"/>
        <end position="83"/>
    </location>
</feature>
<dbReference type="SUPFAM" id="SSF50249">
    <property type="entry name" value="Nucleic acid-binding proteins"/>
    <property type="match status" value="1"/>
</dbReference>
<reference evidence="3 4" key="1">
    <citation type="journal article" date="2019" name="ACS Chem. Biol.">
        <title>Identification and Mobilization of a Cryptic Antibiotic Biosynthesis Gene Locus from a Human-Pathogenic Nocardia Isolate.</title>
        <authorList>
            <person name="Herisse M."/>
            <person name="Ishida K."/>
            <person name="Porter J.L."/>
            <person name="Howden B."/>
            <person name="Hertweck C."/>
            <person name="Stinear T.P."/>
            <person name="Pidot S.J."/>
        </authorList>
    </citation>
    <scope>NUCLEOTIDE SEQUENCE [LARGE SCALE GENOMIC DNA]</scope>
    <source>
        <strain evidence="3 4">AUSMDU00024985</strain>
    </source>
</reference>
<dbReference type="Proteomes" id="UP000501705">
    <property type="component" value="Chromosome"/>
</dbReference>
<proteinExistence type="predicted"/>
<evidence type="ECO:0000313" key="3">
    <source>
        <dbReference type="EMBL" id="QIS02700.1"/>
    </source>
</evidence>
<dbReference type="PRINTS" id="PR00050">
    <property type="entry name" value="COLDSHOCK"/>
</dbReference>
<evidence type="ECO:0000313" key="4">
    <source>
        <dbReference type="Proteomes" id="UP000501705"/>
    </source>
</evidence>
<sequence length="150" mass="16399">MTTTPSPTDTPAAEHPVWRHGVVVWFNAEKGFGFIQPDDHSAPVFTEYSSIDVTGYKTLAPDQPVVFTTQDGPRGPEATRVRPYLRATTRRPPTDPEESDGATPRTPLRTGPTRVPGPARLPGHPTRLPPRAADPHRRRDPERAPASASP</sequence>
<dbReference type="InterPro" id="IPR011129">
    <property type="entry name" value="CSD"/>
</dbReference>
<dbReference type="Gene3D" id="2.40.50.140">
    <property type="entry name" value="Nucleic acid-binding proteins"/>
    <property type="match status" value="1"/>
</dbReference>
<evidence type="ECO:0000259" key="2">
    <source>
        <dbReference type="PROSITE" id="PS51857"/>
    </source>
</evidence>
<feature type="compositionally biased region" description="Basic and acidic residues" evidence="1">
    <location>
        <begin position="133"/>
        <end position="143"/>
    </location>
</feature>
<dbReference type="SMART" id="SM00357">
    <property type="entry name" value="CSP"/>
    <property type="match status" value="1"/>
</dbReference>
<dbReference type="InterPro" id="IPR012340">
    <property type="entry name" value="NA-bd_OB-fold"/>
</dbReference>
<protein>
    <recommendedName>
        <fullName evidence="2">CSD domain-containing protein</fullName>
    </recommendedName>
</protein>
<dbReference type="GO" id="GO:0003676">
    <property type="term" value="F:nucleic acid binding"/>
    <property type="evidence" value="ECO:0007669"/>
    <property type="project" value="InterPro"/>
</dbReference>
<organism evidence="3 4">
    <name type="scientific">Nocardia brasiliensis</name>
    <dbReference type="NCBI Taxonomy" id="37326"/>
    <lineage>
        <taxon>Bacteria</taxon>
        <taxon>Bacillati</taxon>
        <taxon>Actinomycetota</taxon>
        <taxon>Actinomycetes</taxon>
        <taxon>Mycobacteriales</taxon>
        <taxon>Nocardiaceae</taxon>
        <taxon>Nocardia</taxon>
    </lineage>
</organism>
<evidence type="ECO:0000256" key="1">
    <source>
        <dbReference type="SAM" id="MobiDB-lite"/>
    </source>
</evidence>
<dbReference type="PANTHER" id="PTHR46565:SF20">
    <property type="entry name" value="COLD SHOCK DOMAIN-CONTAINING PROTEIN 4"/>
    <property type="match status" value="1"/>
</dbReference>
<feature type="compositionally biased region" description="Low complexity" evidence="1">
    <location>
        <begin position="101"/>
        <end position="118"/>
    </location>
</feature>
<dbReference type="EMBL" id="CP046171">
    <property type="protein sequence ID" value="QIS02700.1"/>
    <property type="molecule type" value="Genomic_DNA"/>
</dbReference>
<dbReference type="AlphaFoldDB" id="A0A6G9XPB9"/>